<dbReference type="PANTHER" id="PTHR34322">
    <property type="entry name" value="TRANSPOSASE, Y1_TNP DOMAIN-CONTAINING"/>
    <property type="match status" value="1"/>
</dbReference>
<evidence type="ECO:0000259" key="1">
    <source>
        <dbReference type="SMART" id="SM01321"/>
    </source>
</evidence>
<organism evidence="2 3">
    <name type="scientific">Saltatorellus ferox</name>
    <dbReference type="NCBI Taxonomy" id="2528018"/>
    <lineage>
        <taxon>Bacteria</taxon>
        <taxon>Pseudomonadati</taxon>
        <taxon>Planctomycetota</taxon>
        <taxon>Planctomycetia</taxon>
        <taxon>Planctomycetia incertae sedis</taxon>
        <taxon>Saltatorellus</taxon>
    </lineage>
</organism>
<dbReference type="SMART" id="SM01321">
    <property type="entry name" value="Y1_Tnp"/>
    <property type="match status" value="1"/>
</dbReference>
<evidence type="ECO:0000313" key="2">
    <source>
        <dbReference type="EMBL" id="QDV08205.1"/>
    </source>
</evidence>
<protein>
    <submittedName>
        <fullName evidence="2">Transposase IS200 like protein</fullName>
    </submittedName>
</protein>
<feature type="domain" description="Transposase IS200-like" evidence="1">
    <location>
        <begin position="9"/>
        <end position="123"/>
    </location>
</feature>
<dbReference type="InterPro" id="IPR002686">
    <property type="entry name" value="Transposase_17"/>
</dbReference>
<dbReference type="PANTHER" id="PTHR34322:SF2">
    <property type="entry name" value="TRANSPOSASE IS200-LIKE DOMAIN-CONTAINING PROTEIN"/>
    <property type="match status" value="1"/>
</dbReference>
<evidence type="ECO:0000313" key="3">
    <source>
        <dbReference type="Proteomes" id="UP000320390"/>
    </source>
</evidence>
<sequence>MPRRRRIDFPGAFHHVTNRGIAKRVLMEDREDARYLSSCIARETRRGKMAIHCFSLLPTHFHLLTQTVEASLSESMQRIEGRYGRYFNRKYRRDGPLFRGRFFSKRVDTLTYRRTLLRYIDRNPVQAGLVKNPWDHPFGSAVSYVHGPEPPWLTTSWVKGEVTDANELEGIYESRVCSGSAYIDRFGRRSSDFLSGMVEARMNEA</sequence>
<dbReference type="OrthoDB" id="278793at2"/>
<dbReference type="AlphaFoldDB" id="A0A518EVT8"/>
<dbReference type="GO" id="GO:0003677">
    <property type="term" value="F:DNA binding"/>
    <property type="evidence" value="ECO:0007669"/>
    <property type="project" value="InterPro"/>
</dbReference>
<dbReference type="Proteomes" id="UP000320390">
    <property type="component" value="Chromosome"/>
</dbReference>
<proteinExistence type="predicted"/>
<dbReference type="Gene3D" id="3.30.70.1290">
    <property type="entry name" value="Transposase IS200-like"/>
    <property type="match status" value="1"/>
</dbReference>
<dbReference type="RefSeq" id="WP_145200428.1">
    <property type="nucleotide sequence ID" value="NZ_CP036434.1"/>
</dbReference>
<keyword evidence="3" id="KW-1185">Reference proteome</keyword>
<dbReference type="EMBL" id="CP036434">
    <property type="protein sequence ID" value="QDV08205.1"/>
    <property type="molecule type" value="Genomic_DNA"/>
</dbReference>
<dbReference type="GO" id="GO:0006313">
    <property type="term" value="P:DNA transposition"/>
    <property type="evidence" value="ECO:0007669"/>
    <property type="project" value="InterPro"/>
</dbReference>
<accession>A0A518EVT8</accession>
<name>A0A518EVT8_9BACT</name>
<reference evidence="2 3" key="1">
    <citation type="submission" date="2019-02" db="EMBL/GenBank/DDBJ databases">
        <title>Deep-cultivation of Planctomycetes and their phenomic and genomic characterization uncovers novel biology.</title>
        <authorList>
            <person name="Wiegand S."/>
            <person name="Jogler M."/>
            <person name="Boedeker C."/>
            <person name="Pinto D."/>
            <person name="Vollmers J."/>
            <person name="Rivas-Marin E."/>
            <person name="Kohn T."/>
            <person name="Peeters S.H."/>
            <person name="Heuer A."/>
            <person name="Rast P."/>
            <person name="Oberbeckmann S."/>
            <person name="Bunk B."/>
            <person name="Jeske O."/>
            <person name="Meyerdierks A."/>
            <person name="Storesund J.E."/>
            <person name="Kallscheuer N."/>
            <person name="Luecker S."/>
            <person name="Lage O.M."/>
            <person name="Pohl T."/>
            <person name="Merkel B.J."/>
            <person name="Hornburger P."/>
            <person name="Mueller R.-W."/>
            <person name="Bruemmer F."/>
            <person name="Labrenz M."/>
            <person name="Spormann A.M."/>
            <person name="Op den Camp H."/>
            <person name="Overmann J."/>
            <person name="Amann R."/>
            <person name="Jetten M.S.M."/>
            <person name="Mascher T."/>
            <person name="Medema M.H."/>
            <person name="Devos D.P."/>
            <person name="Kaster A.-K."/>
            <person name="Ovreas L."/>
            <person name="Rohde M."/>
            <person name="Galperin M.Y."/>
            <person name="Jogler C."/>
        </authorList>
    </citation>
    <scope>NUCLEOTIDE SEQUENCE [LARGE SCALE GENOMIC DNA]</scope>
    <source>
        <strain evidence="2 3">Poly30</strain>
    </source>
</reference>
<dbReference type="GO" id="GO:0004803">
    <property type="term" value="F:transposase activity"/>
    <property type="evidence" value="ECO:0007669"/>
    <property type="project" value="InterPro"/>
</dbReference>
<gene>
    <name evidence="2" type="ORF">Poly30_37410</name>
</gene>
<dbReference type="Pfam" id="PF01797">
    <property type="entry name" value="Y1_Tnp"/>
    <property type="match status" value="1"/>
</dbReference>
<dbReference type="SUPFAM" id="SSF143422">
    <property type="entry name" value="Transposase IS200-like"/>
    <property type="match status" value="1"/>
</dbReference>
<dbReference type="InterPro" id="IPR036515">
    <property type="entry name" value="Transposase_17_sf"/>
</dbReference>